<evidence type="ECO:0000256" key="1">
    <source>
        <dbReference type="SAM" id="MobiDB-lite"/>
    </source>
</evidence>
<keyword evidence="3" id="KW-1185">Reference proteome</keyword>
<dbReference type="Proteomes" id="UP000241010">
    <property type="component" value="Unassembled WGS sequence"/>
</dbReference>
<protein>
    <submittedName>
        <fullName evidence="2">Uncharacterized protein</fullName>
    </submittedName>
</protein>
<dbReference type="RefSeq" id="WP_107666058.1">
    <property type="nucleotide sequence ID" value="NZ_PZKG01000282.1"/>
</dbReference>
<evidence type="ECO:0000313" key="3">
    <source>
        <dbReference type="Proteomes" id="UP000241010"/>
    </source>
</evidence>
<proteinExistence type="predicted"/>
<comment type="caution">
    <text evidence="2">The sequence shown here is derived from an EMBL/GenBank/DDBJ whole genome shotgun (WGS) entry which is preliminary data.</text>
</comment>
<accession>A0A2T4JNA4</accession>
<feature type="compositionally biased region" description="Gly residues" evidence="1">
    <location>
        <begin position="120"/>
        <end position="131"/>
    </location>
</feature>
<feature type="region of interest" description="Disordered" evidence="1">
    <location>
        <begin position="1"/>
        <end position="24"/>
    </location>
</feature>
<gene>
    <name evidence="2" type="ORF">C5F48_23190</name>
</gene>
<feature type="compositionally biased region" description="Basic residues" evidence="1">
    <location>
        <begin position="1"/>
        <end position="14"/>
    </location>
</feature>
<organism evidence="2 3">
    <name type="scientific">Cereibacter changlensis JA139</name>
    <dbReference type="NCBI Taxonomy" id="1188249"/>
    <lineage>
        <taxon>Bacteria</taxon>
        <taxon>Pseudomonadati</taxon>
        <taxon>Pseudomonadota</taxon>
        <taxon>Alphaproteobacteria</taxon>
        <taxon>Rhodobacterales</taxon>
        <taxon>Paracoccaceae</taxon>
        <taxon>Cereibacter</taxon>
    </lineage>
</organism>
<name>A0A2T4JNA4_9RHOB</name>
<reference evidence="2 3" key="1">
    <citation type="submission" date="2018-03" db="EMBL/GenBank/DDBJ databases">
        <title>Cereibacter changlensis.</title>
        <authorList>
            <person name="Meyer T.E."/>
            <person name="Miller S."/>
            <person name="Lodha T."/>
            <person name="Gandham S."/>
            <person name="Chintalapati S."/>
            <person name="Chintalapati V.R."/>
        </authorList>
    </citation>
    <scope>NUCLEOTIDE SEQUENCE [LARGE SCALE GENOMIC DNA]</scope>
    <source>
        <strain evidence="2 3">JA139</strain>
    </source>
</reference>
<feature type="compositionally biased region" description="Low complexity" evidence="1">
    <location>
        <begin position="154"/>
        <end position="176"/>
    </location>
</feature>
<feature type="region of interest" description="Disordered" evidence="1">
    <location>
        <begin position="107"/>
        <end position="176"/>
    </location>
</feature>
<evidence type="ECO:0000313" key="2">
    <source>
        <dbReference type="EMBL" id="PTE19389.1"/>
    </source>
</evidence>
<dbReference type="AlphaFoldDB" id="A0A2T4JNA4"/>
<dbReference type="EMBL" id="PZKG01000282">
    <property type="protein sequence ID" value="PTE19389.1"/>
    <property type="molecule type" value="Genomic_DNA"/>
</dbReference>
<sequence length="293" mass="29543">MALHIRSRASRRKSQAQAYAAADPGRSKAARIGTAVLIALAALWQAFVLRQAQSAESGDETAAQSEMSIDPETVALPDLPAYPVAEAAQAGTEPAAATQPVTPGILTAEGTVTAPDGPPTSGGGGTLGGGDAPLLSRPDPMGPIAPGGRSLADPLPIAGAPGEPAPETAGPAAPGEGPVPAAPLPYGLEELLADLTQILPQSADQAAFLGLAVDDWISAARLDILRRGAETEAGAPDWEAYARDRQQVAALENPTVRDAYLAQFLPGGVEAAAAELSADPAPAPIDPFVTEPT</sequence>